<dbReference type="Proteomes" id="UP001157502">
    <property type="component" value="Chromosome 15"/>
</dbReference>
<keyword evidence="2" id="KW-1185">Reference proteome</keyword>
<organism evidence="1 2">
    <name type="scientific">Dallia pectoralis</name>
    <name type="common">Alaska blackfish</name>
    <dbReference type="NCBI Taxonomy" id="75939"/>
    <lineage>
        <taxon>Eukaryota</taxon>
        <taxon>Metazoa</taxon>
        <taxon>Chordata</taxon>
        <taxon>Craniata</taxon>
        <taxon>Vertebrata</taxon>
        <taxon>Euteleostomi</taxon>
        <taxon>Actinopterygii</taxon>
        <taxon>Neopterygii</taxon>
        <taxon>Teleostei</taxon>
        <taxon>Protacanthopterygii</taxon>
        <taxon>Esociformes</taxon>
        <taxon>Umbridae</taxon>
        <taxon>Dallia</taxon>
    </lineage>
</organism>
<accession>A0ACC2GB41</accession>
<proteinExistence type="predicted"/>
<evidence type="ECO:0000313" key="2">
    <source>
        <dbReference type="Proteomes" id="UP001157502"/>
    </source>
</evidence>
<gene>
    <name evidence="1" type="ORF">DPEC_G00184730</name>
</gene>
<name>A0ACC2GB41_DALPE</name>
<comment type="caution">
    <text evidence="1">The sequence shown here is derived from an EMBL/GenBank/DDBJ whole genome shotgun (WGS) entry which is preliminary data.</text>
</comment>
<dbReference type="EMBL" id="CM055742">
    <property type="protein sequence ID" value="KAJ8000856.1"/>
    <property type="molecule type" value="Genomic_DNA"/>
</dbReference>
<sequence length="114" mass="13080">MMIKKECLLAIKKYNENECDERISQYRQNYKLSWSQALDDNFDKYDRGHLNPAGHHGKGDSSKATMTFTNVAPQIPKMNQVQWNQYEKKLKEDLSGGCSEMYVVTGVVPMATRG</sequence>
<protein>
    <submittedName>
        <fullName evidence="1">Uncharacterized protein</fullName>
    </submittedName>
</protein>
<reference evidence="1" key="1">
    <citation type="submission" date="2021-05" db="EMBL/GenBank/DDBJ databases">
        <authorList>
            <person name="Pan Q."/>
            <person name="Jouanno E."/>
            <person name="Zahm M."/>
            <person name="Klopp C."/>
            <person name="Cabau C."/>
            <person name="Louis A."/>
            <person name="Berthelot C."/>
            <person name="Parey E."/>
            <person name="Roest Crollius H."/>
            <person name="Montfort J."/>
            <person name="Robinson-Rechavi M."/>
            <person name="Bouchez O."/>
            <person name="Lampietro C."/>
            <person name="Lopez Roques C."/>
            <person name="Donnadieu C."/>
            <person name="Postlethwait J."/>
            <person name="Bobe J."/>
            <person name="Dillon D."/>
            <person name="Chandos A."/>
            <person name="von Hippel F."/>
            <person name="Guiguen Y."/>
        </authorList>
    </citation>
    <scope>NUCLEOTIDE SEQUENCE</scope>
    <source>
        <strain evidence="1">YG-Jan2019</strain>
    </source>
</reference>
<evidence type="ECO:0000313" key="1">
    <source>
        <dbReference type="EMBL" id="KAJ8000856.1"/>
    </source>
</evidence>